<evidence type="ECO:0000313" key="2">
    <source>
        <dbReference type="Proteomes" id="UP000799755"/>
    </source>
</evidence>
<dbReference type="EMBL" id="MU003509">
    <property type="protein sequence ID" value="KAF2470012.1"/>
    <property type="molecule type" value="Genomic_DNA"/>
</dbReference>
<keyword evidence="2" id="KW-1185">Reference proteome</keyword>
<sequence>MPRAKMLPYAYPGNFTQNDKLEGESSSKAEGRLCHSPTPQTHEFMGYRNIASDPNSVSLGNLVLTNGSRASQASTICSEAPISVFAPLSASPSFDDEPTKLVVHASGQQYWEGVLYESYERYENIGSWAGILMLRNWKGTWRWSYGKGIGIDNCLEWWTLITKKESINEAKPNS</sequence>
<reference evidence="1" key="1">
    <citation type="journal article" date="2020" name="Stud. Mycol.">
        <title>101 Dothideomycetes genomes: a test case for predicting lifestyles and emergence of pathogens.</title>
        <authorList>
            <person name="Haridas S."/>
            <person name="Albert R."/>
            <person name="Binder M."/>
            <person name="Bloem J."/>
            <person name="Labutti K."/>
            <person name="Salamov A."/>
            <person name="Andreopoulos B."/>
            <person name="Baker S."/>
            <person name="Barry K."/>
            <person name="Bills G."/>
            <person name="Bluhm B."/>
            <person name="Cannon C."/>
            <person name="Castanera R."/>
            <person name="Culley D."/>
            <person name="Daum C."/>
            <person name="Ezra D."/>
            <person name="Gonzalez J."/>
            <person name="Henrissat B."/>
            <person name="Kuo A."/>
            <person name="Liang C."/>
            <person name="Lipzen A."/>
            <person name="Lutzoni F."/>
            <person name="Magnuson J."/>
            <person name="Mondo S."/>
            <person name="Nolan M."/>
            <person name="Ohm R."/>
            <person name="Pangilinan J."/>
            <person name="Park H.-J."/>
            <person name="Ramirez L."/>
            <person name="Alfaro M."/>
            <person name="Sun H."/>
            <person name="Tritt A."/>
            <person name="Yoshinaga Y."/>
            <person name="Zwiers L.-H."/>
            <person name="Turgeon B."/>
            <person name="Goodwin S."/>
            <person name="Spatafora J."/>
            <person name="Crous P."/>
            <person name="Grigoriev I."/>
        </authorList>
    </citation>
    <scope>NUCLEOTIDE SEQUENCE</scope>
    <source>
        <strain evidence="1">ATCC 200398</strain>
    </source>
</reference>
<proteinExistence type="predicted"/>
<evidence type="ECO:0000313" key="1">
    <source>
        <dbReference type="EMBL" id="KAF2470012.1"/>
    </source>
</evidence>
<comment type="caution">
    <text evidence="1">The sequence shown here is derived from an EMBL/GenBank/DDBJ whole genome shotgun (WGS) entry which is preliminary data.</text>
</comment>
<protein>
    <submittedName>
        <fullName evidence="1">Uncharacterized protein</fullName>
    </submittedName>
</protein>
<dbReference type="Proteomes" id="UP000799755">
    <property type="component" value="Unassembled WGS sequence"/>
</dbReference>
<accession>A0ACB6QT45</accession>
<name>A0ACB6QT45_9PLEO</name>
<gene>
    <name evidence="1" type="ORF">BDR25DRAFT_355740</name>
</gene>
<organism evidence="1 2">
    <name type="scientific">Lindgomyces ingoldianus</name>
    <dbReference type="NCBI Taxonomy" id="673940"/>
    <lineage>
        <taxon>Eukaryota</taxon>
        <taxon>Fungi</taxon>
        <taxon>Dikarya</taxon>
        <taxon>Ascomycota</taxon>
        <taxon>Pezizomycotina</taxon>
        <taxon>Dothideomycetes</taxon>
        <taxon>Pleosporomycetidae</taxon>
        <taxon>Pleosporales</taxon>
        <taxon>Lindgomycetaceae</taxon>
        <taxon>Lindgomyces</taxon>
    </lineage>
</organism>